<keyword evidence="3" id="KW-1185">Reference proteome</keyword>
<dbReference type="EMBL" id="CP077076">
    <property type="protein sequence ID" value="QXH49932.1"/>
    <property type="molecule type" value="Genomic_DNA"/>
</dbReference>
<organism evidence="2 3">
    <name type="scientific">Pseudomonas fakonensis</name>
    <dbReference type="NCBI Taxonomy" id="2842355"/>
    <lineage>
        <taxon>Bacteria</taxon>
        <taxon>Pseudomonadati</taxon>
        <taxon>Pseudomonadota</taxon>
        <taxon>Gammaproteobacteria</taxon>
        <taxon>Pseudomonadales</taxon>
        <taxon>Pseudomonadaceae</taxon>
        <taxon>Pseudomonas</taxon>
    </lineage>
</organism>
<dbReference type="Proteomes" id="UP001046350">
    <property type="component" value="Chromosome"/>
</dbReference>
<proteinExistence type="predicted"/>
<protein>
    <submittedName>
        <fullName evidence="2">DUF1911 domain-containing protein</fullName>
    </submittedName>
</protein>
<dbReference type="Pfam" id="PF08929">
    <property type="entry name" value="PoNi_C"/>
    <property type="match status" value="1"/>
</dbReference>
<reference evidence="2" key="1">
    <citation type="journal article" date="2021" name="Microorganisms">
        <title>The Ever-Expanding Pseudomonas Genus: Description of 43 New Species and Partition of the Pseudomonas putida Group.</title>
        <authorList>
            <person name="Girard L."/>
            <person name="Lood C."/>
            <person name="Hofte M."/>
            <person name="Vandamme P."/>
            <person name="Rokni-Zadeh H."/>
            <person name="van Noort V."/>
            <person name="Lavigne R."/>
            <person name="De Mot R."/>
        </authorList>
    </citation>
    <scope>NUCLEOTIDE SEQUENCE</scope>
    <source>
        <strain evidence="2">COW40</strain>
    </source>
</reference>
<dbReference type="RefSeq" id="WP_217839533.1">
    <property type="nucleotide sequence ID" value="NZ_CP077076.1"/>
</dbReference>
<name>A0ABX8N3B6_9PSED</name>
<evidence type="ECO:0000313" key="2">
    <source>
        <dbReference type="EMBL" id="QXH49932.1"/>
    </source>
</evidence>
<gene>
    <name evidence="2" type="ORF">KSS94_18530</name>
</gene>
<evidence type="ECO:0000259" key="1">
    <source>
        <dbReference type="Pfam" id="PF08929"/>
    </source>
</evidence>
<sequence>MNRRQQFLTQDYYENMVRFFDAEESFWNTQTLDEDHEGQGESIKADEIRLATFSALLLRYTGGEEIPKLEPLLERLIHQCETYQQCLEYSEGVEGVSPLNIKELLAHYEEFVQIVSLCILLHRKDLLARFVRLTDQAGFAGDDALYEELLRKQLPDRFDVDTWYHSAYDLLIQVIDAETPSEASLYLQRYCASWYESFEHASTYWHDTHAEIDGCEGSYIGYWALEAGAVAYLFDIDDSQITSMVYPRDLVEYARSYRPKDTEGITPKVYAGEVCTRTGYWFSPANSDSRRFFKAGDTMPEFKGSSWGATIWYWSGEE</sequence>
<dbReference type="InterPro" id="IPR015025">
    <property type="entry name" value="PoNi_C"/>
</dbReference>
<evidence type="ECO:0000313" key="3">
    <source>
        <dbReference type="Proteomes" id="UP001046350"/>
    </source>
</evidence>
<feature type="domain" description="PoNi C-terminal" evidence="1">
    <location>
        <begin position="142"/>
        <end position="250"/>
    </location>
</feature>
<accession>A0ABX8N3B6</accession>